<comment type="subcellular location">
    <subcellularLocation>
        <location evidence="1">Secreted</location>
        <location evidence="1">Cell wall</location>
    </subcellularLocation>
</comment>
<dbReference type="Pfam" id="PF00295">
    <property type="entry name" value="Glyco_hydro_28"/>
    <property type="match status" value="1"/>
</dbReference>
<organism evidence="11 12">
    <name type="scientific">Rhodamnia argentea</name>
    <dbReference type="NCBI Taxonomy" id="178133"/>
    <lineage>
        <taxon>Eukaryota</taxon>
        <taxon>Viridiplantae</taxon>
        <taxon>Streptophyta</taxon>
        <taxon>Embryophyta</taxon>
        <taxon>Tracheophyta</taxon>
        <taxon>Spermatophyta</taxon>
        <taxon>Magnoliopsida</taxon>
        <taxon>eudicotyledons</taxon>
        <taxon>Gunneridae</taxon>
        <taxon>Pentapetalae</taxon>
        <taxon>rosids</taxon>
        <taxon>malvids</taxon>
        <taxon>Myrtales</taxon>
        <taxon>Myrtaceae</taxon>
        <taxon>Myrtoideae</taxon>
        <taxon>Myrteae</taxon>
        <taxon>Australasian group</taxon>
        <taxon>Rhodamnia</taxon>
    </lineage>
</organism>
<proteinExistence type="inferred from homology"/>
<keyword evidence="4" id="KW-0964">Secreted</keyword>
<dbReference type="Gene3D" id="2.160.20.10">
    <property type="entry name" value="Single-stranded right-handed beta-helix, Pectin lyase-like"/>
    <property type="match status" value="1"/>
</dbReference>
<keyword evidence="7" id="KW-0961">Cell wall biogenesis/degradation</keyword>
<protein>
    <submittedName>
        <fullName evidence="12">Exopolygalacturonase-like</fullName>
    </submittedName>
</protein>
<dbReference type="Proteomes" id="UP000827889">
    <property type="component" value="Chromosome 10"/>
</dbReference>
<dbReference type="RefSeq" id="XP_030539652.2">
    <property type="nucleotide sequence ID" value="XM_030683792.2"/>
</dbReference>
<dbReference type="InterPro" id="IPR000743">
    <property type="entry name" value="Glyco_hydro_28"/>
</dbReference>
<evidence type="ECO:0000256" key="1">
    <source>
        <dbReference type="ARBA" id="ARBA00004191"/>
    </source>
</evidence>
<dbReference type="InterPro" id="IPR012334">
    <property type="entry name" value="Pectin_lyas_fold"/>
</dbReference>
<feature type="chain" id="PRO_5045627609" evidence="10">
    <location>
        <begin position="23"/>
        <end position="403"/>
    </location>
</feature>
<evidence type="ECO:0000313" key="11">
    <source>
        <dbReference type="Proteomes" id="UP000827889"/>
    </source>
</evidence>
<dbReference type="GO" id="GO:0005975">
    <property type="term" value="P:carbohydrate metabolic process"/>
    <property type="evidence" value="ECO:0007669"/>
    <property type="project" value="InterPro"/>
</dbReference>
<evidence type="ECO:0000256" key="5">
    <source>
        <dbReference type="ARBA" id="ARBA00022801"/>
    </source>
</evidence>
<gene>
    <name evidence="12" type="primary">LOC115747585</name>
</gene>
<dbReference type="GeneID" id="115747585"/>
<dbReference type="InterPro" id="IPR011050">
    <property type="entry name" value="Pectin_lyase_fold/virulence"/>
</dbReference>
<dbReference type="AlphaFoldDB" id="A0A8B8PZP5"/>
<evidence type="ECO:0000256" key="9">
    <source>
        <dbReference type="RuleBase" id="RU361169"/>
    </source>
</evidence>
<keyword evidence="3" id="KW-0134">Cell wall</keyword>
<dbReference type="GO" id="GO:0004650">
    <property type="term" value="F:polygalacturonase activity"/>
    <property type="evidence" value="ECO:0007669"/>
    <property type="project" value="InterPro"/>
</dbReference>
<evidence type="ECO:0000256" key="6">
    <source>
        <dbReference type="ARBA" id="ARBA00023295"/>
    </source>
</evidence>
<evidence type="ECO:0000256" key="7">
    <source>
        <dbReference type="ARBA" id="ARBA00023316"/>
    </source>
</evidence>
<dbReference type="PROSITE" id="PS00502">
    <property type="entry name" value="POLYGALACTURONASE"/>
    <property type="match status" value="1"/>
</dbReference>
<evidence type="ECO:0000313" key="12">
    <source>
        <dbReference type="RefSeq" id="XP_030539652.2"/>
    </source>
</evidence>
<evidence type="ECO:0000256" key="10">
    <source>
        <dbReference type="SAM" id="SignalP"/>
    </source>
</evidence>
<dbReference type="GO" id="GO:0071555">
    <property type="term" value="P:cell wall organization"/>
    <property type="evidence" value="ECO:0007669"/>
    <property type="project" value="UniProtKB-KW"/>
</dbReference>
<dbReference type="SUPFAM" id="SSF51126">
    <property type="entry name" value="Pectin lyase-like"/>
    <property type="match status" value="1"/>
</dbReference>
<dbReference type="PANTHER" id="PTHR31375">
    <property type="match status" value="1"/>
</dbReference>
<keyword evidence="11" id="KW-1185">Reference proteome</keyword>
<accession>A0A8B8PZP5</accession>
<name>A0A8B8PZP5_9MYRT</name>
<dbReference type="InterPro" id="IPR006626">
    <property type="entry name" value="PbH1"/>
</dbReference>
<keyword evidence="6 9" id="KW-0326">Glycosidase</keyword>
<evidence type="ECO:0000256" key="4">
    <source>
        <dbReference type="ARBA" id="ARBA00022525"/>
    </source>
</evidence>
<feature type="active site" evidence="8">
    <location>
        <position position="241"/>
    </location>
</feature>
<feature type="signal peptide" evidence="10">
    <location>
        <begin position="1"/>
        <end position="22"/>
    </location>
</feature>
<dbReference type="SMART" id="SM00710">
    <property type="entry name" value="PbH1"/>
    <property type="match status" value="5"/>
</dbReference>
<reference evidence="12" key="1">
    <citation type="submission" date="2025-08" db="UniProtKB">
        <authorList>
            <consortium name="RefSeq"/>
        </authorList>
    </citation>
    <scope>IDENTIFICATION</scope>
    <source>
        <tissue evidence="12">Leaf</tissue>
    </source>
</reference>
<evidence type="ECO:0000256" key="3">
    <source>
        <dbReference type="ARBA" id="ARBA00022512"/>
    </source>
</evidence>
<evidence type="ECO:0000256" key="2">
    <source>
        <dbReference type="ARBA" id="ARBA00008834"/>
    </source>
</evidence>
<evidence type="ECO:0000256" key="8">
    <source>
        <dbReference type="PROSITE-ProRule" id="PRU10052"/>
    </source>
</evidence>
<dbReference type="KEGG" id="rarg:115747585"/>
<comment type="similarity">
    <text evidence="2 9">Belongs to the glycosyl hydrolase 28 family.</text>
</comment>
<sequence length="403" mass="42484">MDKRSVLPAAIALLFFASTATSQIYDVTKYGASGGGSSDISQALVSAWKEACASTNASKVKITVPAGTYVLREVVLGGPCKAAIEVQVDGTLKAPADPAQMKTDGWVTFQNVDQFTLSGHGTFDGQGKTAWTKNICSKTKECANLPINIRFNFVTNAIVQDITSLDSKQFHVNVLGCKNFTFQHVTITAPGDSPNTDGIHIGRSTGVNIINTGIKTGGDCISIGDGSEQIHINGVTCGPGHGISVGSLGRYPGEQPVSGIFVKNSTITGAMNGVRIKTWPASPAGTATDMHFEDITLDNVGNPILIDRKYCPWNQCTAQVPSLIKISNISFRRIQGTSSTQVAVKLDCSPRYPCDKVEISDIDIAYHGAEGPATSLCTNVKPVISGKQNPAICANVTGSSQTQ</sequence>
<keyword evidence="5 9" id="KW-0378">Hydrolase</keyword>
<keyword evidence="10" id="KW-0732">Signal</keyword>